<dbReference type="Pfam" id="PF07635">
    <property type="entry name" value="PSCyt1"/>
    <property type="match status" value="1"/>
</dbReference>
<sequence length="1038" mass="117353">MNSPSLSFKMACMIPPRFPTSLLLLSVSLLIAPRVCAADTPVRFSRDVLPILSDRCFHCHGPDEEHREADLRLDRRESAVDEIGAIVPMQPDESELLSRIITDDEDRLMPPPQSHRKPLSQSEIEILRRWIAEGAEWGSHWAFEKPVRPEVPKSEANAIDFFIRKRLQQNNLRPSVQADRRTLIRRVTLDLTGLPPTPEQVEAFVADDSPAAYENLVDRLLQSPHYGERMAWPWLDAARYADTSGYQGDPVRSMWPWRDWVVNALNDNMPFDEFTIQQIAGDLLPNRTPEQQLASGFNRNHMHNGEGGRIAEETRVDNVFDRTETTGTVWLGLTLQCARCHDHKFDPTSNVDYFAFTDFFNQTSEEGRIVGGLAVPPAMDYVPAETRSELEQQQRRIDQLTAQLLEPSHQADAAQVAWELPWNEASLTKDSPQWHPLDATQSRSTGGATITKRDDFSLHVTGERPEKDVYEITFAPRMDRISGIRLDALVDPTSPGKGTGRDENGNFVLSEIEVATRPADLADAKGTPIKLARAKADFSQSGLPVSEAIDGKSGKDNGWSVSGHTKKEPRWAEFFFDQPVKLGDTTVLSITLRFESQHTHHTLARFRLSATDIKQPEGDDAKVAEILLKNPSQRSDADRAALREHFRMYHWEPTNEIARKLTAARRQLSQLQSKSKPVPVMVMDTREKPRETFVLVKGIYNDVTDHKVVANVPSMLPPLPEKADGTPPTRLDLARWIVSPENPLTARVTVNRYWQTFFGRGIVSTMDDFGLQGTQPTHPDLLDWLAVEFVESGWDVKKMHRLIVTSDTYRQSAQVTSELLEQDPENILLSRAPRYRMPSWMIRDHALAASGLLNPTRGGPPVKPYQPDGIWAEATFGKIRYQADTGEKLYRRSLYTFWRRIVGPTVFFDSAKRQTCEVKMNLTNTPLHALTTLNDVTYVEAARVLAERIINEHERKSDRMTAAFVKLTSRPPTSAELELLTKRVDAYVDEFRKTPDKAAELLAIGDKPRDTSLDPAEHAAYTTLCNTLMNLDEVLVKL</sequence>
<gene>
    <name evidence="6" type="ORF">Rcae01_03056</name>
</gene>
<dbReference type="Proteomes" id="UP001416858">
    <property type="component" value="Unassembled WGS sequence"/>
</dbReference>
<dbReference type="InterPro" id="IPR011444">
    <property type="entry name" value="DUF1549"/>
</dbReference>
<evidence type="ECO:0000256" key="1">
    <source>
        <dbReference type="SAM" id="MobiDB-lite"/>
    </source>
</evidence>
<keyword evidence="7" id="KW-1185">Reference proteome</keyword>
<dbReference type="Pfam" id="PF07583">
    <property type="entry name" value="PSCyt2"/>
    <property type="match status" value="1"/>
</dbReference>
<feature type="compositionally biased region" description="Polar residues" evidence="1">
    <location>
        <begin position="439"/>
        <end position="448"/>
    </location>
</feature>
<evidence type="ECO:0000313" key="7">
    <source>
        <dbReference type="Proteomes" id="UP001416858"/>
    </source>
</evidence>
<comment type="caution">
    <text evidence="6">The sequence shown here is derived from an EMBL/GenBank/DDBJ whole genome shotgun (WGS) entry which is preliminary data.</text>
</comment>
<reference evidence="6 7" key="1">
    <citation type="submission" date="2024-02" db="EMBL/GenBank/DDBJ databases">
        <title>Rhodopirellula caenicola NBRC 110016.</title>
        <authorList>
            <person name="Ichikawa N."/>
            <person name="Katano-Makiyama Y."/>
            <person name="Hidaka K."/>
        </authorList>
    </citation>
    <scope>NUCLEOTIDE SEQUENCE [LARGE SCALE GENOMIC DNA]</scope>
    <source>
        <strain evidence="6 7">NBRC 110016</strain>
    </source>
</reference>
<name>A0ABP9VR09_9BACT</name>
<organism evidence="6 7">
    <name type="scientific">Novipirellula caenicola</name>
    <dbReference type="NCBI Taxonomy" id="1536901"/>
    <lineage>
        <taxon>Bacteria</taxon>
        <taxon>Pseudomonadati</taxon>
        <taxon>Planctomycetota</taxon>
        <taxon>Planctomycetia</taxon>
        <taxon>Pirellulales</taxon>
        <taxon>Pirellulaceae</taxon>
        <taxon>Novipirellula</taxon>
    </lineage>
</organism>
<protein>
    <recommendedName>
        <fullName evidence="8">Planctomycete cytochrome C</fullName>
    </recommendedName>
</protein>
<dbReference type="PANTHER" id="PTHR35889">
    <property type="entry name" value="CYCLOINULO-OLIGOSACCHARIDE FRUCTANOTRANSFERASE-RELATED"/>
    <property type="match status" value="1"/>
</dbReference>
<evidence type="ECO:0000259" key="4">
    <source>
        <dbReference type="Pfam" id="PF07587"/>
    </source>
</evidence>
<evidence type="ECO:0000313" key="6">
    <source>
        <dbReference type="EMBL" id="GAA5507599.1"/>
    </source>
</evidence>
<accession>A0ABP9VR09</accession>
<dbReference type="PANTHER" id="PTHR35889:SF3">
    <property type="entry name" value="F-BOX DOMAIN-CONTAINING PROTEIN"/>
    <property type="match status" value="1"/>
</dbReference>
<evidence type="ECO:0008006" key="8">
    <source>
        <dbReference type="Google" id="ProtNLM"/>
    </source>
</evidence>
<dbReference type="InterPro" id="IPR022655">
    <property type="entry name" value="DUF1553"/>
</dbReference>
<dbReference type="InterPro" id="IPR011429">
    <property type="entry name" value="Cyt_c_Planctomycete-type"/>
</dbReference>
<evidence type="ECO:0000256" key="2">
    <source>
        <dbReference type="SAM" id="SignalP"/>
    </source>
</evidence>
<evidence type="ECO:0000259" key="3">
    <source>
        <dbReference type="Pfam" id="PF07583"/>
    </source>
</evidence>
<dbReference type="Pfam" id="PF07587">
    <property type="entry name" value="PSD1"/>
    <property type="match status" value="1"/>
</dbReference>
<feature type="chain" id="PRO_5046695782" description="Planctomycete cytochrome C" evidence="2">
    <location>
        <begin position="38"/>
        <end position="1038"/>
    </location>
</feature>
<feature type="domain" description="Cytochrome C Planctomycete-type" evidence="5">
    <location>
        <begin position="56"/>
        <end position="112"/>
    </location>
</feature>
<feature type="region of interest" description="Disordered" evidence="1">
    <location>
        <begin position="429"/>
        <end position="449"/>
    </location>
</feature>
<feature type="domain" description="DUF1553" evidence="4">
    <location>
        <begin position="729"/>
        <end position="982"/>
    </location>
</feature>
<evidence type="ECO:0000259" key="5">
    <source>
        <dbReference type="Pfam" id="PF07635"/>
    </source>
</evidence>
<feature type="signal peptide" evidence="2">
    <location>
        <begin position="1"/>
        <end position="37"/>
    </location>
</feature>
<keyword evidence="2" id="KW-0732">Signal</keyword>
<proteinExistence type="predicted"/>
<dbReference type="EMBL" id="BAABRO010000006">
    <property type="protein sequence ID" value="GAA5507599.1"/>
    <property type="molecule type" value="Genomic_DNA"/>
</dbReference>
<feature type="domain" description="DUF1549" evidence="3">
    <location>
        <begin position="159"/>
        <end position="364"/>
    </location>
</feature>